<evidence type="ECO:0000313" key="4">
    <source>
        <dbReference type="EMBL" id="MFC5470255.1"/>
    </source>
</evidence>
<gene>
    <name evidence="4" type="ORF">ACFPPD_16230</name>
</gene>
<evidence type="ECO:0000313" key="5">
    <source>
        <dbReference type="Proteomes" id="UP001596105"/>
    </source>
</evidence>
<dbReference type="InterPro" id="IPR051121">
    <property type="entry name" value="FAH"/>
</dbReference>
<proteinExistence type="inferred from homology"/>
<dbReference type="InterPro" id="IPR011234">
    <property type="entry name" value="Fumarylacetoacetase-like_C"/>
</dbReference>
<dbReference type="EMBL" id="JBHSMH010000054">
    <property type="protein sequence ID" value="MFC5470255.1"/>
    <property type="molecule type" value="Genomic_DNA"/>
</dbReference>
<dbReference type="Gene3D" id="3.90.850.10">
    <property type="entry name" value="Fumarylacetoacetase-like, C-terminal domain"/>
    <property type="match status" value="1"/>
</dbReference>
<dbReference type="PANTHER" id="PTHR42796">
    <property type="entry name" value="FUMARYLACETOACETATE HYDROLASE DOMAIN-CONTAINING PROTEIN 2A-RELATED"/>
    <property type="match status" value="1"/>
</dbReference>
<accession>A0ABW0LWK8</accession>
<keyword evidence="4" id="KW-0378">Hydrolase</keyword>
<sequence length="304" mass="32284">MKLVTLAQDGEEVAALAIGGGAEFGSRGDANHANARAYVLLSTINTATGRNWCEDAFGLVSRGQLEEVAAWYGNGGEALLSELPRILADEAVHAPLYRFPRKIWGIGFNYAADEEERRSLLAAGHEPVGFLKPDTALIGPGDEIVLPAASERVKAEAELAVVIGKRCKDVAEADAPGVVAGFAAALDMTADDIHARNPRFLTRAKSFDTFFGFGSELITLDEFGDVGAMAVETYHNGELSHSNVVSNMLVGPWAAVAYLSQGMTLLPGDVILTGTPGPVVVRGGDVVECRIAGFRPFELRVSRE</sequence>
<dbReference type="InterPro" id="IPR036663">
    <property type="entry name" value="Fumarylacetoacetase_C_sf"/>
</dbReference>
<dbReference type="SUPFAM" id="SSF56529">
    <property type="entry name" value="FAH"/>
    <property type="match status" value="1"/>
</dbReference>
<evidence type="ECO:0000259" key="3">
    <source>
        <dbReference type="Pfam" id="PF01557"/>
    </source>
</evidence>
<dbReference type="Pfam" id="PF01557">
    <property type="entry name" value="FAA_hydrolase"/>
    <property type="match status" value="1"/>
</dbReference>
<keyword evidence="2" id="KW-0479">Metal-binding</keyword>
<comment type="similarity">
    <text evidence="1">Belongs to the FAH family.</text>
</comment>
<protein>
    <submittedName>
        <fullName evidence="4">Fumarylacetoacetate hydrolase family protein</fullName>
    </submittedName>
</protein>
<reference evidence="5" key="1">
    <citation type="journal article" date="2019" name="Int. J. Syst. Evol. Microbiol.">
        <title>The Global Catalogue of Microorganisms (GCM) 10K type strain sequencing project: providing services to taxonomists for standard genome sequencing and annotation.</title>
        <authorList>
            <consortium name="The Broad Institute Genomics Platform"/>
            <consortium name="The Broad Institute Genome Sequencing Center for Infectious Disease"/>
            <person name="Wu L."/>
            <person name="Ma J."/>
        </authorList>
    </citation>
    <scope>NUCLEOTIDE SEQUENCE [LARGE SCALE GENOMIC DNA]</scope>
    <source>
        <strain evidence="5">CCUG 57113</strain>
    </source>
</reference>
<evidence type="ECO:0000256" key="2">
    <source>
        <dbReference type="ARBA" id="ARBA00022723"/>
    </source>
</evidence>
<keyword evidence="5" id="KW-1185">Reference proteome</keyword>
<dbReference type="PANTHER" id="PTHR42796:SF4">
    <property type="entry name" value="FUMARYLACETOACETATE HYDROLASE DOMAIN-CONTAINING PROTEIN 2A"/>
    <property type="match status" value="1"/>
</dbReference>
<name>A0ABW0LWK8_9BACL</name>
<feature type="domain" description="Fumarylacetoacetase-like C-terminal" evidence="3">
    <location>
        <begin position="102"/>
        <end position="301"/>
    </location>
</feature>
<evidence type="ECO:0000256" key="1">
    <source>
        <dbReference type="ARBA" id="ARBA00010211"/>
    </source>
</evidence>
<dbReference type="GO" id="GO:0016787">
    <property type="term" value="F:hydrolase activity"/>
    <property type="evidence" value="ECO:0007669"/>
    <property type="project" value="UniProtKB-KW"/>
</dbReference>
<dbReference type="Proteomes" id="UP001596105">
    <property type="component" value="Unassembled WGS sequence"/>
</dbReference>
<organism evidence="4 5">
    <name type="scientific">Cohnella suwonensis</name>
    <dbReference type="NCBI Taxonomy" id="696072"/>
    <lineage>
        <taxon>Bacteria</taxon>
        <taxon>Bacillati</taxon>
        <taxon>Bacillota</taxon>
        <taxon>Bacilli</taxon>
        <taxon>Bacillales</taxon>
        <taxon>Paenibacillaceae</taxon>
        <taxon>Cohnella</taxon>
    </lineage>
</organism>
<dbReference type="RefSeq" id="WP_209748455.1">
    <property type="nucleotide sequence ID" value="NZ_JBHSMH010000054.1"/>
</dbReference>
<comment type="caution">
    <text evidence="4">The sequence shown here is derived from an EMBL/GenBank/DDBJ whole genome shotgun (WGS) entry which is preliminary data.</text>
</comment>